<evidence type="ECO:0000256" key="6">
    <source>
        <dbReference type="ARBA" id="ARBA00032692"/>
    </source>
</evidence>
<dbReference type="AlphaFoldDB" id="A0A914HRH8"/>
<dbReference type="WBParaSite" id="Gr19_v10_g3567.t1">
    <property type="protein sequence ID" value="Gr19_v10_g3567.t1"/>
    <property type="gene ID" value="Gr19_v10_g3567"/>
</dbReference>
<evidence type="ECO:0000256" key="3">
    <source>
        <dbReference type="ARBA" id="ARBA00007795"/>
    </source>
</evidence>
<dbReference type="GO" id="GO:0043066">
    <property type="term" value="P:negative regulation of apoptotic process"/>
    <property type="evidence" value="ECO:0007669"/>
    <property type="project" value="InterPro"/>
</dbReference>
<proteinExistence type="inferred from homology"/>
<comment type="subcellular location">
    <subcellularLocation>
        <location evidence="2">Cytoplasm</location>
    </subcellularLocation>
    <subcellularLocation>
        <location evidence="1">Lysosome</location>
    </subcellularLocation>
</comment>
<dbReference type="GO" id="GO:0005764">
    <property type="term" value="C:lysosome"/>
    <property type="evidence" value="ECO:0007669"/>
    <property type="project" value="UniProtKB-SubCell"/>
</dbReference>
<evidence type="ECO:0000313" key="8">
    <source>
        <dbReference type="WBParaSite" id="Gr19_v10_g3567.t1"/>
    </source>
</evidence>
<keyword evidence="5" id="KW-0458">Lysosome</keyword>
<organism evidence="7 8">
    <name type="scientific">Globodera rostochiensis</name>
    <name type="common">Golden nematode worm</name>
    <name type="synonym">Heterodera rostochiensis</name>
    <dbReference type="NCBI Taxonomy" id="31243"/>
    <lineage>
        <taxon>Eukaryota</taxon>
        <taxon>Metazoa</taxon>
        <taxon>Ecdysozoa</taxon>
        <taxon>Nematoda</taxon>
        <taxon>Chromadorea</taxon>
        <taxon>Rhabditida</taxon>
        <taxon>Tylenchina</taxon>
        <taxon>Tylenchomorpha</taxon>
        <taxon>Tylenchoidea</taxon>
        <taxon>Heteroderidae</taxon>
        <taxon>Heteroderinae</taxon>
        <taxon>Globodera</taxon>
    </lineage>
</organism>
<dbReference type="Gene3D" id="3.30.450.30">
    <property type="entry name" value="Dynein light chain 2a, cytoplasmic"/>
    <property type="match status" value="1"/>
</dbReference>
<dbReference type="GO" id="GO:0005085">
    <property type="term" value="F:guanyl-nucleotide exchange factor activity"/>
    <property type="evidence" value="ECO:0007669"/>
    <property type="project" value="TreeGrafter"/>
</dbReference>
<evidence type="ECO:0000256" key="2">
    <source>
        <dbReference type="ARBA" id="ARBA00004496"/>
    </source>
</evidence>
<keyword evidence="7" id="KW-1185">Reference proteome</keyword>
<keyword evidence="4" id="KW-0963">Cytoplasm</keyword>
<name>A0A914HRH8_GLORO</name>
<accession>A0A914HRH8</accession>
<comment type="similarity">
    <text evidence="3">Belongs to the LAMTOR5 family.</text>
</comment>
<evidence type="ECO:0000256" key="5">
    <source>
        <dbReference type="ARBA" id="ARBA00023228"/>
    </source>
</evidence>
<evidence type="ECO:0000313" key="7">
    <source>
        <dbReference type="Proteomes" id="UP000887572"/>
    </source>
</evidence>
<dbReference type="GO" id="GO:0071230">
    <property type="term" value="P:cellular response to amino acid stimulus"/>
    <property type="evidence" value="ECO:0007669"/>
    <property type="project" value="TreeGrafter"/>
</dbReference>
<dbReference type="PANTHER" id="PTHR13342:SF2">
    <property type="entry name" value="RAGULATOR COMPLEX PROTEIN LAMTOR5"/>
    <property type="match status" value="1"/>
</dbReference>
<dbReference type="PANTHER" id="PTHR13342">
    <property type="entry name" value="RAGULATOR COMPLEX PROTEIN LAMTOR5"/>
    <property type="match status" value="1"/>
</dbReference>
<evidence type="ECO:0000256" key="1">
    <source>
        <dbReference type="ARBA" id="ARBA00004371"/>
    </source>
</evidence>
<reference evidence="8" key="1">
    <citation type="submission" date="2022-11" db="UniProtKB">
        <authorList>
            <consortium name="WormBaseParasite"/>
        </authorList>
    </citation>
    <scope>IDENTIFICATION</scope>
</reference>
<dbReference type="InterPro" id="IPR024135">
    <property type="entry name" value="LAMTOR5"/>
</dbReference>
<dbReference type="Proteomes" id="UP000887572">
    <property type="component" value="Unplaced"/>
</dbReference>
<dbReference type="GO" id="GO:0071986">
    <property type="term" value="C:Ragulator complex"/>
    <property type="evidence" value="ECO:0007669"/>
    <property type="project" value="InterPro"/>
</dbReference>
<dbReference type="GO" id="GO:1904263">
    <property type="term" value="P:positive regulation of TORC1 signaling"/>
    <property type="evidence" value="ECO:0007669"/>
    <property type="project" value="TreeGrafter"/>
</dbReference>
<protein>
    <recommendedName>
        <fullName evidence="6">Late endosomal/lysosomal adaptor and MAPK and MTOR activator 5</fullName>
    </recommendedName>
</protein>
<dbReference type="Pfam" id="PF16672">
    <property type="entry name" value="LAMTOR5"/>
    <property type="match status" value="1"/>
</dbReference>
<sequence length="127" mass="13179">MEKRMEECADEIMSQDPSVRGVLCTDSNGMLFCARGSLADDGTAAHSAAVASQLANLAVALEPNAQPLAIILSRTARLSVPTTVPLPSQSLAPLTATTASSSHTATDDDFSKVLIKRSGSVTVALHK</sequence>
<evidence type="ECO:0000256" key="4">
    <source>
        <dbReference type="ARBA" id="ARBA00022490"/>
    </source>
</evidence>